<feature type="domain" description="Ig-like" evidence="10">
    <location>
        <begin position="3762"/>
        <end position="3829"/>
    </location>
</feature>
<dbReference type="CDD" id="cd00096">
    <property type="entry name" value="Ig"/>
    <property type="match status" value="7"/>
</dbReference>
<dbReference type="Pfam" id="PF00090">
    <property type="entry name" value="TSP_1"/>
    <property type="match status" value="6"/>
</dbReference>
<feature type="domain" description="Ig-like" evidence="10">
    <location>
        <begin position="1999"/>
        <end position="2081"/>
    </location>
</feature>
<evidence type="ECO:0000256" key="2">
    <source>
        <dbReference type="ARBA" id="ARBA00022525"/>
    </source>
</evidence>
<dbReference type="Gene3D" id="2.60.40.10">
    <property type="entry name" value="Immunoglobulins"/>
    <property type="match status" value="32"/>
</dbReference>
<evidence type="ECO:0000313" key="11">
    <source>
        <dbReference type="EMBL" id="CAD7082368.1"/>
    </source>
</evidence>
<keyword evidence="6" id="KW-0325">Glycoprotein</keyword>
<feature type="domain" description="Ig-like" evidence="10">
    <location>
        <begin position="1447"/>
        <end position="1528"/>
    </location>
</feature>
<feature type="domain" description="Ig-like" evidence="10">
    <location>
        <begin position="1703"/>
        <end position="1820"/>
    </location>
</feature>
<evidence type="ECO:0000259" key="10">
    <source>
        <dbReference type="PROSITE" id="PS50835"/>
    </source>
</evidence>
<keyword evidence="7" id="KW-0393">Immunoglobulin domain</keyword>
<keyword evidence="3 9" id="KW-0732">Signal</keyword>
<feature type="domain" description="Ig-like" evidence="10">
    <location>
        <begin position="3934"/>
        <end position="4053"/>
    </location>
</feature>
<dbReference type="InterPro" id="IPR056861">
    <property type="entry name" value="HMCN1-like_VWA"/>
</dbReference>
<feature type="domain" description="Ig-like" evidence="10">
    <location>
        <begin position="3591"/>
        <end position="3672"/>
    </location>
</feature>
<dbReference type="SMART" id="SM00408">
    <property type="entry name" value="IGc2"/>
    <property type="match status" value="29"/>
</dbReference>
<feature type="domain" description="Ig-like" evidence="10">
    <location>
        <begin position="820"/>
        <end position="890"/>
    </location>
</feature>
<keyword evidence="2" id="KW-0964">Secreted</keyword>
<keyword evidence="4" id="KW-0677">Repeat</keyword>
<dbReference type="InterPro" id="IPR036465">
    <property type="entry name" value="vWFA_dom_sf"/>
</dbReference>
<feature type="signal peptide" evidence="9">
    <location>
        <begin position="1"/>
        <end position="15"/>
    </location>
</feature>
<evidence type="ECO:0000256" key="7">
    <source>
        <dbReference type="ARBA" id="ARBA00023319"/>
    </source>
</evidence>
<dbReference type="InterPro" id="IPR036383">
    <property type="entry name" value="TSP1_rpt_sf"/>
</dbReference>
<feature type="domain" description="Ig-like" evidence="10">
    <location>
        <begin position="1270"/>
        <end position="1358"/>
    </location>
</feature>
<dbReference type="SUPFAM" id="SSF82895">
    <property type="entry name" value="TSP-1 type 1 repeat"/>
    <property type="match status" value="6"/>
</dbReference>
<feature type="domain" description="Ig-like" evidence="10">
    <location>
        <begin position="2688"/>
        <end position="2777"/>
    </location>
</feature>
<dbReference type="PROSITE" id="PS50835">
    <property type="entry name" value="IG_LIKE"/>
    <property type="match status" value="33"/>
</dbReference>
<dbReference type="Pfam" id="PF25106">
    <property type="entry name" value="VWA_4"/>
    <property type="match status" value="2"/>
</dbReference>
<dbReference type="InterPro" id="IPR013783">
    <property type="entry name" value="Ig-like_fold"/>
</dbReference>
<reference evidence="11 12" key="1">
    <citation type="submission" date="2020-11" db="EMBL/GenBank/DDBJ databases">
        <authorList>
            <person name="Wallbank WR R."/>
            <person name="Pardo Diaz C."/>
            <person name="Kozak K."/>
            <person name="Martin S."/>
            <person name="Jiggins C."/>
            <person name="Moest M."/>
            <person name="Warren A I."/>
            <person name="Generalovic N T."/>
            <person name="Byers J.R.P. K."/>
            <person name="Montejo-Kovacevich G."/>
            <person name="Yen C E."/>
        </authorList>
    </citation>
    <scope>NUCLEOTIDE SEQUENCE [LARGE SCALE GENOMIC DNA]</scope>
</reference>
<comment type="subcellular location">
    <subcellularLocation>
        <location evidence="1">Secreted</location>
    </subcellularLocation>
</comment>
<gene>
    <name evidence="11" type="ORF">HERILL_LOCUS5404</name>
</gene>
<dbReference type="PANTHER" id="PTHR12231:SF253">
    <property type="entry name" value="DPR-INTERACTING PROTEIN ETA, ISOFORM B-RELATED"/>
    <property type="match status" value="1"/>
</dbReference>
<dbReference type="InterPro" id="IPR003598">
    <property type="entry name" value="Ig_sub2"/>
</dbReference>
<feature type="domain" description="Ig-like" evidence="10">
    <location>
        <begin position="2874"/>
        <end position="2948"/>
    </location>
</feature>
<feature type="region of interest" description="Disordered" evidence="8">
    <location>
        <begin position="4538"/>
        <end position="4561"/>
    </location>
</feature>
<protein>
    <recommendedName>
        <fullName evidence="10">Ig-like domain-containing protein</fullName>
    </recommendedName>
</protein>
<evidence type="ECO:0000313" key="12">
    <source>
        <dbReference type="Proteomes" id="UP000594454"/>
    </source>
</evidence>
<dbReference type="FunFam" id="2.60.40.10:FF:000032">
    <property type="entry name" value="palladin isoform X1"/>
    <property type="match status" value="2"/>
</dbReference>
<feature type="domain" description="Ig-like" evidence="10">
    <location>
        <begin position="3324"/>
        <end position="3415"/>
    </location>
</feature>
<feature type="domain" description="Ig-like" evidence="10">
    <location>
        <begin position="1619"/>
        <end position="1687"/>
    </location>
</feature>
<feature type="domain" description="Ig-like" evidence="10">
    <location>
        <begin position="4057"/>
        <end position="4140"/>
    </location>
</feature>
<dbReference type="Pfam" id="PF23560">
    <property type="entry name" value="GBD_Hemicentin"/>
    <property type="match status" value="2"/>
</dbReference>
<feature type="domain" description="Ig-like" evidence="10">
    <location>
        <begin position="1092"/>
        <end position="1183"/>
    </location>
</feature>
<feature type="domain" description="Ig-like" evidence="10">
    <location>
        <begin position="1188"/>
        <end position="1261"/>
    </location>
</feature>
<dbReference type="InterPro" id="IPR007110">
    <property type="entry name" value="Ig-like_dom"/>
</dbReference>
<name>A0A7R8YR56_HERIL</name>
<evidence type="ECO:0000256" key="5">
    <source>
        <dbReference type="ARBA" id="ARBA00023157"/>
    </source>
</evidence>
<feature type="domain" description="Ig-like" evidence="10">
    <location>
        <begin position="642"/>
        <end position="717"/>
    </location>
</feature>
<dbReference type="InterPro" id="IPR036179">
    <property type="entry name" value="Ig-like_dom_sf"/>
</dbReference>
<dbReference type="Pfam" id="PF07679">
    <property type="entry name" value="I-set"/>
    <property type="match status" value="9"/>
</dbReference>
<dbReference type="FunFam" id="2.20.100.10:FF:000002">
    <property type="entry name" value="Unc-5 netrin receptor C"/>
    <property type="match status" value="1"/>
</dbReference>
<feature type="domain" description="Ig-like" evidence="10">
    <location>
        <begin position="2957"/>
        <end position="3046"/>
    </location>
</feature>
<proteinExistence type="predicted"/>
<dbReference type="InterPro" id="IPR003599">
    <property type="entry name" value="Ig_sub"/>
</dbReference>
<evidence type="ECO:0000256" key="6">
    <source>
        <dbReference type="ARBA" id="ARBA00023180"/>
    </source>
</evidence>
<dbReference type="FunFam" id="2.20.100.10:FF:000007">
    <property type="entry name" value="Thrombospondin 1"/>
    <property type="match status" value="1"/>
</dbReference>
<feature type="domain" description="Ig-like" evidence="10">
    <location>
        <begin position="725"/>
        <end position="819"/>
    </location>
</feature>
<evidence type="ECO:0000256" key="9">
    <source>
        <dbReference type="SAM" id="SignalP"/>
    </source>
</evidence>
<dbReference type="FunFam" id="2.20.100.10:FF:000080">
    <property type="entry name" value="SCO-spondin"/>
    <property type="match status" value="1"/>
</dbReference>
<dbReference type="EMBL" id="LR899010">
    <property type="protein sequence ID" value="CAD7082368.1"/>
    <property type="molecule type" value="Genomic_DNA"/>
</dbReference>
<dbReference type="Gene3D" id="3.40.50.410">
    <property type="entry name" value="von Willebrand factor, type A domain"/>
    <property type="match status" value="2"/>
</dbReference>
<dbReference type="PANTHER" id="PTHR12231">
    <property type="entry name" value="CTX-RELATED TYPE I TRANSMEMBRANE PROTEIN"/>
    <property type="match status" value="1"/>
</dbReference>
<feature type="domain" description="Ig-like" evidence="10">
    <location>
        <begin position="1826"/>
        <end position="1913"/>
    </location>
</feature>
<evidence type="ECO:0000256" key="8">
    <source>
        <dbReference type="SAM" id="MobiDB-lite"/>
    </source>
</evidence>
<evidence type="ECO:0000256" key="4">
    <source>
        <dbReference type="ARBA" id="ARBA00022737"/>
    </source>
</evidence>
<feature type="chain" id="PRO_5031226188" description="Ig-like domain-containing protein" evidence="9">
    <location>
        <begin position="16"/>
        <end position="4569"/>
    </location>
</feature>
<feature type="domain" description="Ig-like" evidence="10">
    <location>
        <begin position="3225"/>
        <end position="3319"/>
    </location>
</feature>
<dbReference type="SUPFAM" id="SSF48726">
    <property type="entry name" value="Immunoglobulin"/>
    <property type="match status" value="29"/>
</dbReference>
<feature type="domain" description="Ig-like" evidence="10">
    <location>
        <begin position="3142"/>
        <end position="3206"/>
    </location>
</feature>
<dbReference type="GO" id="GO:0032991">
    <property type="term" value="C:protein-containing complex"/>
    <property type="evidence" value="ECO:0007669"/>
    <property type="project" value="UniProtKB-ARBA"/>
</dbReference>
<sequence length="4569" mass="510392">MKLTKLVLLVGYVLSAQHVEVNSYDLVELYKISEHRDNSSDLKEPSYRRKRDVPVALPVEGQTSLVFIFDDTGSMGNDLAQLRKGAKKITNEFANRKNNPIYNYILVCFNDPYIHSVTVVYKASKMLEALDKVTIMGGGDCPELAMKGIIIGMVNALPRSHIFVFSDASAKDHARLPIALKFAQKKQLTVNLLITGHDCVPIETYEAYTELARQTHGQVYNMEKTNVEEVVESIAEVLDTDMVPLESIYSEAGGTHDFDVFVDSAMKKISATVSGDDPKIDVYDPRKELSKDVKSVLDLDKVKMVKVDDPEPGKWGITTSSTSPHSIKISGTSDILVRYGFSFIVPEQFSDTDPRPIKDITNYLSVFVWKNKRNHTFTHAELVIVTRKSEKSYANHTLRVLDPSNCDPDLCIHVTTPFLLPLSTFKIYVRGFDSDGNAVKYLVSTNINAVEGEDKPKVNVTEKEVRVKEDDDVQFICKVSSVKRAEITWIFEAEPVEDSPRRRVNFKKNDTVHLDFYGVTLDDIGNYFCQAKNPYGQDHEKVSLFVEPIPWQIEMAQTDMQATEHEANFEIKCTITPEKRLIPVQWLFNGEHLSDSAHFTVAGRTLKLHGVNRKHDGTYTCIGTHNGISLNSTGYLKVLYQPEIFGPLLEKYIVKYEDRVMLDCTAEGNPKPIIKWTRESGETSSNIIEKFTPSHYGAHICEASNGVGKPAKKYVILETQYGLKPKVLMDMDEVSVTEEERVELTCEVVSAKPVKVSWKFNDEVITPKDESRQITSAGDMHILMIPKAELEHAGDYTCVAENFNGTDDGNVFLQVEALSLDIKMVEPDMEVLEDASYEIECIVSPTKRRLNLKWMFGDKVLHNSSEFQIAKHKLLIKRVSRTHTGYFTCTGEFYGKTKRSVGYLNVLFKPEIIGPDNEKHVVEFGAKIDLNCTAIGNPKPKITWFREDGSNASATIEKFNPSHYGNYRCEASNEVGAPALKFAFLDSKAAKKPELIYSDYYHEVRTGQNLTLKCGCEQCGPIFYKSWSRVATDNQTEITGVEGVLEKDTKNYNFDLKLVNTKSSDASRYMCTIANEYGIVRETMRVEVLEEPTIIEILPHGAESVTDSLVTVKRGREVMLTCKVLGSPTPLVRWYKNGKIMPPPYVGYFMENTIKFEPANEYDIGEYTCKAINKLGSDFRTISLNVIPSTLAMKTIMVTDEGQTISLTCESRKLVFNDKPLDLADSRFNFVKNNLVFVAAYQDNGIYKCITYNGSIEMEIETVLIVQVAPLIFPSEDDHVRIRKNGEAVLKCGTRGNPLPKLYWTVNRERIKNSSNFELLKGGDLLIKNAQFGNSGYYICRASNKVGHAERGVTVTVTAPPKVISKFITNIHVEAGGRDSPIICTANGKPKPMVTWYKDGTVHVSGRIGENFLNVGPYMFSGNYTCMAKNVEGEDSRSIQITSQGPPRISSGRQLTKHHFEEYSDISLLCPYSYATDVSWIKDGREIGGGAYGFESYTKGFARPEDSGTYTCIARNKFGERNFTQKVTVFPSNNPRGDGGLYDDVKQGFVAHNLRLDCVSASGFYPRTEWVRNGRIISTKDELSLENLKLNDTGKYECRQEDDRGLVTRIFYVIVLGPPEVQMPMTNWLAIKEGEVLELECLVHGIPAPKITWQQNNKTIAWTSTIFVVSNTSTEMAGEYKCSASNGYGTVDILHHVEILRKPKLKVPIRNLKIRPKDDISLTCKAEGNPLPIVIWTFKGTKLLSSDVKLETPSAANRSMELNGKSVVPTPANADFISGKLTYNKEEAILTIQLQDKRKDAGTFICHAINSVGSEQVAVTVEIIEPPTQLKADALSEITIVAGLPLFLPCPWNADPETTVKWMKNSVPFHKGVSHDQGILSIGVTTVADSGRYSCSATNIGGEATKTFDVKIKGPPFYDIDPTNCDIILKCPPIVDKADHIIWEELLLEDKENITNSIPESSTELTINHDLPTSVYICYHENSGKKSKKLEVQLLQTLPVEYYEVKRVVNVGAAISIYCPLILENLKTRVYWFKSGFRIMNVAGQSFSKNGDVLYIDSVGSENEGIYKCRTGPGKMERGVALRTKRARPAWSNWGTWTPCTKSCGKGMTTRARKCITPHGEYMESDGSFCAGEATEMEPCNDFDCPVNGGWSNWSEGSRCPVKCWRSTLEPKPMGQKLRTCNSPPPSMGGQLCLGAAKDETECFAKRCPIDGGWSPWSSWSACSKSCGSGTRTRKRTCDNPPPQFGGRLCRVRPYNSVRLSKIDANRDNSSYQKALISRLKRDVAFGPPVEGQTSLVFIFDDTASMGNDLKELREGAKKLTREFANRKNNPIYDYILVRFNDPEVRPVIRVNKANKMLEALDEITLTRNYDCPEMAMQGTIDGMSAALPRSQIYVFSDASAKDYNLLDKALKIAQEKQLTVTLLITGYECHPLKQYEAYTELARRTHGQVYNMAKLDVEAVIRSIAEVLDTGLIPIESIYSEAGGTHDFDIFVDSAMKKISATVSGDDPKIDVYDPRKELSKDVKTVLNLKKVKMVKVDNPESGKWNITTSSSSPHSIKISGMSDILVRYGFSFIVPEEFSDTAPSPIKDITNYLSVFVWKNKRNHTFTHAELVIVTPKMEKSHANHTLRVLDPSNCDPDLCIHVTTPFELPLDTFKIYVRGFDSDGNAVKYLVSTNINAVEGDKLKPKVNITEKEVKVKEDDDVELICKVSSVKRAEINWIFENKPVEDNSRRRVNFKRNDTVHLNFYGVTLDDIGNYFCRAKNPYGQHHEKVSLAVEPTPWQIQMVQKDMQAKENEANFEIKCTITPEKRVIPVQWLFNGELLSDSAHFTVAGRTLKLHGVHRKHDGTYTCIGTHNGISLNSTGYLKVLYQPEIFGPLLEEHIVKYEERIVLNCTADGNPKPTMKWIRESGEISSNIIEKFAPSHYGTHICEASNEVGNPAKKYVVLKTKYGLKPKVLMDKNEVSVAEDEGVELTCEVVSSKPVEVSWKFNDEPIKTEDLNRQITSVGDLHILKIPKVQLEHAGKYTCVAKNFNATDNGNVFLRVKDLPLEIKIAEPDMEVLEDTSYEIECIVSPAKRKLNLKWMFGDKILHNSDEFQIAGHSLLIKRIRRTYTGHFTCTGEFYGKTKSSTGYVNVLFKPEIIGPVKETHIVEFGTKVNLNCTAIGNPEPKISWFREDASDGNETIEKFNSSHYGNHICKALNGVGDPAIKVVFLDSKAAKKPQLIHSEYYHEVKTGQNLTLKCGCEQCGPILYKSWSRVGADNRTEIPAIGGVLQNDTKNFNFDLKLVNTKPSDTSRYMCTIANEYGIVRESMSVEVLEEPTIIEILPHGAESVTDGLVKVKRGKEFMLTCKVLGSPTPVVRWHKNGRKLPPVSSYMENTIKFEPANEYDVGKYTCMATNKLGSASKDIILNVIPYNLPMKTVMVTGERQTISLTCESRNLVFNDQPLDLTDSRFNFIENNLVFVAAYQDSGIYKCVTYNGSIETEIETVLIVQAAPLIFPTEDDHIRIRKSGEGILKCGSRGNPQPKLDWTVNRERIKNSDNFELLKGGDLLIKNAQDKNSGYYICRASNKVGHAERGVTVTVTEPPKIISEFITNIHVRPGDRDSPTACIANGKPEPVVTWYRDGRIHVSDQIGENYLNVGSYMLSGNYTCVAKNVEGEDSRSIQITSQGPPLLSPGSQLTKHHFEEYSDISLLCPYSYATDVTWIKDGVEFSGSPFGHVELYNKVFARPEDSGTYTCIARNKFGERNFTQMVTVFPSADPYAHGGPYYATKPGFVGHDLTLDCVAAGDSSPRTKWIRNGRTISMLGQLSLENLKLNDTGKYECKDIYERGSVNRTFYVVVSGPPEFRMPQTNWLAVKEGELTELECLVHGNPSPKISWQYNNKTIPWTNAILVISNTSVEMAGEYKCSASNEYGTVDIFYHIEVLRKPKLAVSISNLKIRPKDDISLTCKAGGNPLPIVIWTFKGTKLLGSDVKLETPSAAYRSIILNGKSVVPTPANANFINGKLIYNKEEASLTIQLKGKRVEAGSFICHAINTVGSEQIETTVEFIDPPAQLKSESPSEIAILAGLPLFLPCPWRADPHTTVKWMKNSAPFHKGVSHDQGILSVGVTTTADGGRYSCSAVNIGGEATKTFVVKVKGRPFYDIDPTNYDIILKCPPIADKADQIIWEEILLEDKENITNPITENSTDLTINHDLPTSVYTCYHKSSASGEKSKKLEVQLLQTLPVEYYDTKRVVNVGDTISMYCPLVLENPKTWVYWFKGGFRIMKVPGQFVSQNGAVLHILSISRGNEGTYTCRTGPGKMERGIILRTKRGTPGWSDWSTWTPCSKSCGKGKKSRTRKCIAPNGKYEKSDGRFCAGKATEIENCNDFECPVNGGWSHWSDWSTCPIKCLSSILKSTPMRQKSRTCNSPSPSMGGQFCLGAEKEESECSVERCPINGRWSPWSRWSDCSVSCGVGTRARRRTCNNPPPQFGGRRCMGRSAQRQQCIRPDCRTGSSEISGSTAGAPVDGGWSAWSKWSSCSASCGNSRRVRQRSCTNPKPRDGGRPCSGPGEQTELCRYRAC</sequence>
<feature type="domain" description="Ig-like" evidence="10">
    <location>
        <begin position="3677"/>
        <end position="3759"/>
    </location>
</feature>
<dbReference type="PROSITE" id="PS50092">
    <property type="entry name" value="TSP1"/>
    <property type="match status" value="7"/>
</dbReference>
<feature type="domain" description="Ig-like" evidence="10">
    <location>
        <begin position="456"/>
        <end position="543"/>
    </location>
</feature>
<evidence type="ECO:0000256" key="3">
    <source>
        <dbReference type="ARBA" id="ARBA00022729"/>
    </source>
</evidence>
<feature type="domain" description="Ig-like" evidence="10">
    <location>
        <begin position="1361"/>
        <end position="1442"/>
    </location>
</feature>
<dbReference type="Proteomes" id="UP000594454">
    <property type="component" value="Chromosome 2"/>
</dbReference>
<organism evidence="11 12">
    <name type="scientific">Hermetia illucens</name>
    <name type="common">Black soldier fly</name>
    <dbReference type="NCBI Taxonomy" id="343691"/>
    <lineage>
        <taxon>Eukaryota</taxon>
        <taxon>Metazoa</taxon>
        <taxon>Ecdysozoa</taxon>
        <taxon>Arthropoda</taxon>
        <taxon>Hexapoda</taxon>
        <taxon>Insecta</taxon>
        <taxon>Pterygota</taxon>
        <taxon>Neoptera</taxon>
        <taxon>Endopterygota</taxon>
        <taxon>Diptera</taxon>
        <taxon>Brachycera</taxon>
        <taxon>Stratiomyomorpha</taxon>
        <taxon>Stratiomyidae</taxon>
        <taxon>Hermetiinae</taxon>
        <taxon>Hermetia</taxon>
    </lineage>
</organism>
<dbReference type="OrthoDB" id="7787422at2759"/>
<feature type="domain" description="Ig-like" evidence="10">
    <location>
        <begin position="2782"/>
        <end position="2869"/>
    </location>
</feature>
<dbReference type="InParanoid" id="A0A7R8YR56"/>
<dbReference type="Pfam" id="PF13927">
    <property type="entry name" value="Ig_3"/>
    <property type="match status" value="6"/>
</dbReference>
<dbReference type="InterPro" id="IPR051170">
    <property type="entry name" value="Neural/epithelial_adhesion"/>
</dbReference>
<accession>A0A7R8YR56</accession>
<feature type="domain" description="Ig-like" evidence="10">
    <location>
        <begin position="3500"/>
        <end position="3588"/>
    </location>
</feature>
<feature type="domain" description="Ig-like" evidence="10">
    <location>
        <begin position="4232"/>
        <end position="4303"/>
    </location>
</feature>
<feature type="domain" description="Ig-like" evidence="10">
    <location>
        <begin position="993"/>
        <end position="1087"/>
    </location>
</feature>
<dbReference type="InterPro" id="IPR000884">
    <property type="entry name" value="TSP1_rpt"/>
</dbReference>
<keyword evidence="12" id="KW-1185">Reference proteome</keyword>
<feature type="domain" description="Ig-like" evidence="10">
    <location>
        <begin position="910"/>
        <end position="973"/>
    </location>
</feature>
<dbReference type="Gene3D" id="2.20.100.10">
    <property type="entry name" value="Thrombospondin type-1 (TSP1) repeat"/>
    <property type="match status" value="7"/>
</dbReference>
<dbReference type="SMART" id="SM00209">
    <property type="entry name" value="TSP1"/>
    <property type="match status" value="7"/>
</dbReference>
<feature type="domain" description="Ig-like" evidence="10">
    <location>
        <begin position="3850"/>
        <end position="3923"/>
    </location>
</feature>
<dbReference type="GO" id="GO:0005576">
    <property type="term" value="C:extracellular region"/>
    <property type="evidence" value="ECO:0007669"/>
    <property type="project" value="UniProtKB-SubCell"/>
</dbReference>
<dbReference type="InterPro" id="IPR013098">
    <property type="entry name" value="Ig_I-set"/>
</dbReference>
<feature type="domain" description="Ig-like" evidence="10">
    <location>
        <begin position="3051"/>
        <end position="3137"/>
    </location>
</feature>
<feature type="domain" description="Ig-like" evidence="10">
    <location>
        <begin position="1531"/>
        <end position="1608"/>
    </location>
</feature>
<dbReference type="InterPro" id="IPR056475">
    <property type="entry name" value="GBD_Hemicentin/VWA7"/>
</dbReference>
<dbReference type="FunFam" id="2.20.100.10:FF:000001">
    <property type="entry name" value="semaphorin-5A isoform X1"/>
    <property type="match status" value="2"/>
</dbReference>
<feature type="domain" description="Ig-like" evidence="10">
    <location>
        <begin position="550"/>
        <end position="637"/>
    </location>
</feature>
<dbReference type="SUPFAM" id="SSF53300">
    <property type="entry name" value="vWA-like"/>
    <property type="match status" value="2"/>
</dbReference>
<keyword evidence="5" id="KW-1015">Disulfide bond</keyword>
<dbReference type="SMART" id="SM00409">
    <property type="entry name" value="IG"/>
    <property type="match status" value="34"/>
</dbReference>
<evidence type="ECO:0000256" key="1">
    <source>
        <dbReference type="ARBA" id="ARBA00004613"/>
    </source>
</evidence>